<evidence type="ECO:0000313" key="1">
    <source>
        <dbReference type="EMBL" id="PZQ45127.1"/>
    </source>
</evidence>
<reference evidence="1 2" key="1">
    <citation type="submission" date="2017-08" db="EMBL/GenBank/DDBJ databases">
        <title>Infants hospitalized years apart are colonized by the same room-sourced microbial strains.</title>
        <authorList>
            <person name="Brooks B."/>
            <person name="Olm M.R."/>
            <person name="Firek B.A."/>
            <person name="Baker R."/>
            <person name="Thomas B.C."/>
            <person name="Morowitz M.J."/>
            <person name="Banfield J.F."/>
        </authorList>
    </citation>
    <scope>NUCLEOTIDE SEQUENCE [LARGE SCALE GENOMIC DNA]</scope>
    <source>
        <strain evidence="1">S2_005_002_R2_29</strain>
    </source>
</reference>
<dbReference type="EMBL" id="QFQB01000062">
    <property type="protein sequence ID" value="PZQ45127.1"/>
    <property type="molecule type" value="Genomic_DNA"/>
</dbReference>
<organism evidence="1 2">
    <name type="scientific">Micavibrio aeruginosavorus</name>
    <dbReference type="NCBI Taxonomy" id="349221"/>
    <lineage>
        <taxon>Bacteria</taxon>
        <taxon>Pseudomonadati</taxon>
        <taxon>Bdellovibrionota</taxon>
        <taxon>Bdellovibrionia</taxon>
        <taxon>Bdellovibrionales</taxon>
        <taxon>Pseudobdellovibrionaceae</taxon>
        <taxon>Micavibrio</taxon>
    </lineage>
</organism>
<sequence>MSSLFLKLPPKINPDGRSVRMLVNVDRAVYEYARIYKASNGTKKSAKEIIEGLIKDIVSKYVWQFWSVPEPIKALYAGSSHESSSGAVDPMPVFSADGLAVEMVLDVDRVVYEYLLYADLEPGSIRLDPNTEVSMLLSGAIAEIVRDLWQMPDEIARLYSNKNVSKEREGAF</sequence>
<accession>A0A2W5PKL6</accession>
<dbReference type="AlphaFoldDB" id="A0A2W5PKL6"/>
<protein>
    <submittedName>
        <fullName evidence="1">Uncharacterized protein</fullName>
    </submittedName>
</protein>
<proteinExistence type="predicted"/>
<comment type="caution">
    <text evidence="1">The sequence shown here is derived from an EMBL/GenBank/DDBJ whole genome shotgun (WGS) entry which is preliminary data.</text>
</comment>
<gene>
    <name evidence="1" type="ORF">DI551_08410</name>
</gene>
<name>A0A2W5PKL6_9BACT</name>
<dbReference type="Proteomes" id="UP000249417">
    <property type="component" value="Unassembled WGS sequence"/>
</dbReference>
<evidence type="ECO:0000313" key="2">
    <source>
        <dbReference type="Proteomes" id="UP000249417"/>
    </source>
</evidence>